<protein>
    <submittedName>
        <fullName evidence="1">Uncharacterized protein</fullName>
    </submittedName>
</protein>
<dbReference type="AlphaFoldDB" id="A0A7S4I457"/>
<proteinExistence type="predicted"/>
<accession>A0A7S4I457</accession>
<dbReference type="EMBL" id="HBKO01017995">
    <property type="protein sequence ID" value="CAE2218028.1"/>
    <property type="molecule type" value="Transcribed_RNA"/>
</dbReference>
<organism evidence="1">
    <name type="scientific">Prymnesium polylepis</name>
    <dbReference type="NCBI Taxonomy" id="72548"/>
    <lineage>
        <taxon>Eukaryota</taxon>
        <taxon>Haptista</taxon>
        <taxon>Haptophyta</taxon>
        <taxon>Prymnesiophyceae</taxon>
        <taxon>Prymnesiales</taxon>
        <taxon>Prymnesiaceae</taxon>
        <taxon>Prymnesium</taxon>
    </lineage>
</organism>
<reference evidence="1" key="1">
    <citation type="submission" date="2021-01" db="EMBL/GenBank/DDBJ databases">
        <authorList>
            <person name="Corre E."/>
            <person name="Pelletier E."/>
            <person name="Niang G."/>
            <person name="Scheremetjew M."/>
            <person name="Finn R."/>
            <person name="Kale V."/>
            <person name="Holt S."/>
            <person name="Cochrane G."/>
            <person name="Meng A."/>
            <person name="Brown T."/>
            <person name="Cohen L."/>
        </authorList>
    </citation>
    <scope>NUCLEOTIDE SEQUENCE</scope>
    <source>
        <strain evidence="1">UIO037</strain>
    </source>
</reference>
<sequence>MDVAVPACGPTSATMRVPIAVVGDGPLLLSAAAAGAARANVWVGVEVPGTASGGGDGDPTGFSALRSRAVPKDALLRLVRRRNDALLPRLLAALGAETASAEVVKVGAAGAAGAVVVARTAAEATSGADRDAASGQSRFLCPYAPQRKHAPAKHWPIPPLGCRKRQLLRVQAPLR</sequence>
<gene>
    <name evidence="1" type="ORF">CPOL0286_LOCUS8213</name>
</gene>
<name>A0A7S4I457_9EUKA</name>
<evidence type="ECO:0000313" key="1">
    <source>
        <dbReference type="EMBL" id="CAE2218028.1"/>
    </source>
</evidence>